<feature type="compositionally biased region" description="Low complexity" evidence="1">
    <location>
        <begin position="123"/>
        <end position="141"/>
    </location>
</feature>
<evidence type="ECO:0000313" key="4">
    <source>
        <dbReference type="Proteomes" id="UP000190797"/>
    </source>
</evidence>
<reference evidence="4" key="1">
    <citation type="journal article" date="2017" name="Med. Chem. Commun.">
        <title>Nonomuraea sp. ATCC 55076 harbours the largest actinomycete chromosome to date and the kistamicin biosynthetic gene cluster.</title>
        <authorList>
            <person name="Nazari B."/>
            <person name="Forneris C.C."/>
            <person name="Gibson M.I."/>
            <person name="Moon K."/>
            <person name="Schramma K.R."/>
            <person name="Seyedsayamdost M.R."/>
        </authorList>
    </citation>
    <scope>NUCLEOTIDE SEQUENCE [LARGE SCALE GENOMIC DNA]</scope>
    <source>
        <strain evidence="4">ATCC 55076</strain>
    </source>
</reference>
<dbReference type="InterPro" id="IPR036291">
    <property type="entry name" value="NAD(P)-bd_dom_sf"/>
</dbReference>
<evidence type="ECO:0000256" key="1">
    <source>
        <dbReference type="SAM" id="MobiDB-lite"/>
    </source>
</evidence>
<dbReference type="SUPFAM" id="SSF51735">
    <property type="entry name" value="NAD(P)-binding Rossmann-fold domains"/>
    <property type="match status" value="1"/>
</dbReference>
<protein>
    <submittedName>
        <fullName evidence="3">dTDP-4-dehydrorhamnose reductase</fullName>
    </submittedName>
</protein>
<dbReference type="OrthoDB" id="25118at2"/>
<dbReference type="Gene3D" id="3.40.50.720">
    <property type="entry name" value="NAD(P)-binding Rossmann-like Domain"/>
    <property type="match status" value="2"/>
</dbReference>
<proteinExistence type="predicted"/>
<keyword evidence="4" id="KW-1185">Reference proteome</keyword>
<gene>
    <name evidence="3" type="ORF">BKM31_06380</name>
</gene>
<dbReference type="Pfam" id="PF04321">
    <property type="entry name" value="RmlD_sub_bind"/>
    <property type="match status" value="1"/>
</dbReference>
<dbReference type="RefSeq" id="WP_080037241.1">
    <property type="nucleotide sequence ID" value="NZ_CP017717.1"/>
</dbReference>
<feature type="domain" description="RmlD-like substrate binding" evidence="2">
    <location>
        <begin position="1"/>
        <end position="296"/>
    </location>
</feature>
<feature type="region of interest" description="Disordered" evidence="1">
    <location>
        <begin position="108"/>
        <end position="149"/>
    </location>
</feature>
<evidence type="ECO:0000313" key="3">
    <source>
        <dbReference type="EMBL" id="AQZ61162.1"/>
    </source>
</evidence>
<dbReference type="Proteomes" id="UP000190797">
    <property type="component" value="Chromosome"/>
</dbReference>
<dbReference type="PANTHER" id="PTHR43242:SF1">
    <property type="entry name" value="NAD(P)-BINDING ROSSMANN-FOLD SUPERFAMILY PROTEIN"/>
    <property type="match status" value="1"/>
</dbReference>
<organism evidence="3 4">
    <name type="scientific">[Actinomadura] parvosata subsp. kistnae</name>
    <dbReference type="NCBI Taxonomy" id="1909395"/>
    <lineage>
        <taxon>Bacteria</taxon>
        <taxon>Bacillati</taxon>
        <taxon>Actinomycetota</taxon>
        <taxon>Actinomycetes</taxon>
        <taxon>Streptosporangiales</taxon>
        <taxon>Streptosporangiaceae</taxon>
        <taxon>Nonomuraea</taxon>
    </lineage>
</organism>
<dbReference type="InterPro" id="IPR029903">
    <property type="entry name" value="RmlD-like-bd"/>
</dbReference>
<dbReference type="KEGG" id="noa:BKM31_06380"/>
<dbReference type="PANTHER" id="PTHR43242">
    <property type="entry name" value="NAD(P)-BINDING ROSSMANN-FOLD SUPERFAMILY PROTEIN"/>
    <property type="match status" value="1"/>
</dbReference>
<evidence type="ECO:0000259" key="2">
    <source>
        <dbReference type="Pfam" id="PF04321"/>
    </source>
</evidence>
<dbReference type="AlphaFoldDB" id="A0A1U9ZT98"/>
<accession>A0A1U9ZT98</accession>
<dbReference type="STRING" id="1909395.BKM31_06380"/>
<sequence length="312" mass="31913">MRVLIVGGSGFLGGELVRRCAADGHEVGATYLTRPGSAPAAWLRLDVRDRPAVTAALDAFRPDVTINAAYRQSSWAITADGAAHVAAGVARAGGRLVHVSSDAIFSGTSPGASSGISPDASPEATSEATSGADSGADSGTGWSYDETCPPDPITPYGAAKAAAETAVRVVLPAAAIARTSLIVGHGRSVHETLVHALAAGTREGVLFTDDIRCPVHVTDLAAALLEVAARGLTGVQHVAGADAVSRHELGVLIARRDGLNPSRLRTGRRADSGVPGPLEVRLDCTATQRRLSTRLRGAHEFLAPSAVPHNAA</sequence>
<dbReference type="EMBL" id="CP017717">
    <property type="protein sequence ID" value="AQZ61162.1"/>
    <property type="molecule type" value="Genomic_DNA"/>
</dbReference>
<name>A0A1U9ZT98_9ACTN</name>